<comment type="similarity">
    <text evidence="1">Belongs to the lycopene cyclase family.</text>
</comment>
<dbReference type="EMBL" id="BMLK01000020">
    <property type="protein sequence ID" value="GGN57820.1"/>
    <property type="molecule type" value="Genomic_DNA"/>
</dbReference>
<protein>
    <recommendedName>
        <fullName evidence="4">Lycopene cyclase</fullName>
    </recommendedName>
</protein>
<dbReference type="RefSeq" id="WP_188821984.1">
    <property type="nucleotide sequence ID" value="NZ_BMLK01000020.1"/>
</dbReference>
<evidence type="ECO:0000313" key="3">
    <source>
        <dbReference type="Proteomes" id="UP000605099"/>
    </source>
</evidence>
<evidence type="ECO:0000256" key="1">
    <source>
        <dbReference type="ARBA" id="ARBA00006599"/>
    </source>
</evidence>
<evidence type="ECO:0000313" key="2">
    <source>
        <dbReference type="EMBL" id="GGN57820.1"/>
    </source>
</evidence>
<name>A0ABQ2JY25_9SPHN</name>
<accession>A0ABQ2JY25</accession>
<evidence type="ECO:0008006" key="4">
    <source>
        <dbReference type="Google" id="ProtNLM"/>
    </source>
</evidence>
<organism evidence="2 3">
    <name type="scientific">Novosphingobium indicum</name>
    <dbReference type="NCBI Taxonomy" id="462949"/>
    <lineage>
        <taxon>Bacteria</taxon>
        <taxon>Pseudomonadati</taxon>
        <taxon>Pseudomonadota</taxon>
        <taxon>Alphaproteobacteria</taxon>
        <taxon>Sphingomonadales</taxon>
        <taxon>Sphingomonadaceae</taxon>
        <taxon>Novosphingobium</taxon>
    </lineage>
</organism>
<dbReference type="SUPFAM" id="SSF51905">
    <property type="entry name" value="FAD/NAD(P)-binding domain"/>
    <property type="match status" value="1"/>
</dbReference>
<keyword evidence="3" id="KW-1185">Reference proteome</keyword>
<dbReference type="InterPro" id="IPR010108">
    <property type="entry name" value="Lycopene_cyclase_b/e"/>
</dbReference>
<dbReference type="NCBIfam" id="TIGR01790">
    <property type="entry name" value="carotene-cycl"/>
    <property type="match status" value="1"/>
</dbReference>
<sequence length="399" mass="42913">MQSNTCDLAILGGGLSGGIIALAMAARRPDLRVMIVEREARLGGDHVWSFFASDVPADAMALVAPMIAARWDGYTVHFPGHSRGLATPYRSATSERLDQAVRAVLPTENILCGAEVVAATPTSVTLAGGSTIAAQGVIDARGITGLPHMAGGWQKFMGQSLRLSAPHGLERPIVMDARVEQLDGYRFVYCLPFSETEVFVEDTYYADAPDLDRPLLRRRLADYAGQQGWQVESVVYEETGVLPVIAAGDFDAFWAEGAGGPARAGARAALVHPLTSYSLPDAVRFALHVTSLDNLSGASLERASHAWAANHWRKGRFYRMLSRMLFGAAAPEARWRVLERFYRLSAPLIERFYAGNSTLADRARILAGKPPVPLGDAVAALAGGGRPLADLGLEKSKKT</sequence>
<dbReference type="Proteomes" id="UP000605099">
    <property type="component" value="Unassembled WGS sequence"/>
</dbReference>
<reference evidence="3" key="1">
    <citation type="journal article" date="2019" name="Int. J. Syst. Evol. Microbiol.">
        <title>The Global Catalogue of Microorganisms (GCM) 10K type strain sequencing project: providing services to taxonomists for standard genome sequencing and annotation.</title>
        <authorList>
            <consortium name="The Broad Institute Genomics Platform"/>
            <consortium name="The Broad Institute Genome Sequencing Center for Infectious Disease"/>
            <person name="Wu L."/>
            <person name="Ma J."/>
        </authorList>
    </citation>
    <scope>NUCLEOTIDE SEQUENCE [LARGE SCALE GENOMIC DNA]</scope>
    <source>
        <strain evidence="3">CGMCC 1.6784</strain>
    </source>
</reference>
<dbReference type="NCBIfam" id="TIGR01789">
    <property type="entry name" value="lycopene_cycl"/>
    <property type="match status" value="1"/>
</dbReference>
<gene>
    <name evidence="2" type="ORF">GCM10011349_36760</name>
</gene>
<dbReference type="InterPro" id="IPR008461">
    <property type="entry name" value="CrtY"/>
</dbReference>
<proteinExistence type="inferred from homology"/>
<comment type="caution">
    <text evidence="2">The sequence shown here is derived from an EMBL/GenBank/DDBJ whole genome shotgun (WGS) entry which is preliminary data.</text>
</comment>
<dbReference type="InterPro" id="IPR036188">
    <property type="entry name" value="FAD/NAD-bd_sf"/>
</dbReference>
<dbReference type="Pfam" id="PF05834">
    <property type="entry name" value="Lycopene_cycl"/>
    <property type="match status" value="1"/>
</dbReference>